<feature type="transmembrane region" description="Helical" evidence="5">
    <location>
        <begin position="135"/>
        <end position="158"/>
    </location>
</feature>
<dbReference type="GO" id="GO:0005886">
    <property type="term" value="C:plasma membrane"/>
    <property type="evidence" value="ECO:0007669"/>
    <property type="project" value="UniProtKB-SubCell"/>
</dbReference>
<organism evidence="7">
    <name type="scientific">freshwater metagenome</name>
    <dbReference type="NCBI Taxonomy" id="449393"/>
    <lineage>
        <taxon>unclassified sequences</taxon>
        <taxon>metagenomes</taxon>
        <taxon>ecological metagenomes</taxon>
    </lineage>
</organism>
<dbReference type="PROSITE" id="PS50928">
    <property type="entry name" value="ABC_TM1"/>
    <property type="match status" value="1"/>
</dbReference>
<dbReference type="GO" id="GO:0055085">
    <property type="term" value="P:transmembrane transport"/>
    <property type="evidence" value="ECO:0007669"/>
    <property type="project" value="InterPro"/>
</dbReference>
<feature type="transmembrane region" description="Helical" evidence="5">
    <location>
        <begin position="101"/>
        <end position="123"/>
    </location>
</feature>
<evidence type="ECO:0000256" key="4">
    <source>
        <dbReference type="ARBA" id="ARBA00023136"/>
    </source>
</evidence>
<evidence type="ECO:0000313" key="7">
    <source>
        <dbReference type="EMBL" id="CAB4946858.1"/>
    </source>
</evidence>
<dbReference type="Gene3D" id="1.10.3720.10">
    <property type="entry name" value="MetI-like"/>
    <property type="match status" value="1"/>
</dbReference>
<dbReference type="AlphaFoldDB" id="A0A6J7JSS0"/>
<feature type="transmembrane region" description="Helical" evidence="5">
    <location>
        <begin position="269"/>
        <end position="294"/>
    </location>
</feature>
<comment type="subcellular location">
    <subcellularLocation>
        <location evidence="1">Membrane</location>
        <topology evidence="1">Multi-pass membrane protein</topology>
    </subcellularLocation>
</comment>
<dbReference type="SUPFAM" id="SSF161098">
    <property type="entry name" value="MetI-like"/>
    <property type="match status" value="1"/>
</dbReference>
<evidence type="ECO:0000256" key="2">
    <source>
        <dbReference type="ARBA" id="ARBA00022692"/>
    </source>
</evidence>
<dbReference type="Pfam" id="PF12911">
    <property type="entry name" value="OppC_N"/>
    <property type="match status" value="1"/>
</dbReference>
<dbReference type="PANTHER" id="PTHR43839:SF1">
    <property type="entry name" value="OPPC IN A BINDING PROTEIN-DEPENDENT TRANSPORT SYSTEM"/>
    <property type="match status" value="1"/>
</dbReference>
<dbReference type="CDD" id="cd06261">
    <property type="entry name" value="TM_PBP2"/>
    <property type="match status" value="1"/>
</dbReference>
<proteinExistence type="predicted"/>
<dbReference type="Pfam" id="PF00528">
    <property type="entry name" value="BPD_transp_1"/>
    <property type="match status" value="1"/>
</dbReference>
<keyword evidence="3 5" id="KW-1133">Transmembrane helix</keyword>
<keyword evidence="4 5" id="KW-0472">Membrane</keyword>
<name>A0A6J7JSS0_9ZZZZ</name>
<dbReference type="InterPro" id="IPR035906">
    <property type="entry name" value="MetI-like_sf"/>
</dbReference>
<dbReference type="InterPro" id="IPR025966">
    <property type="entry name" value="OppC_N"/>
</dbReference>
<feature type="transmembrane region" description="Helical" evidence="5">
    <location>
        <begin position="213"/>
        <end position="234"/>
    </location>
</feature>
<dbReference type="PANTHER" id="PTHR43839">
    <property type="entry name" value="OPPC IN A BINDING PROTEIN-DEPENDENT TRANSPORT SYSTEM"/>
    <property type="match status" value="1"/>
</dbReference>
<evidence type="ECO:0000256" key="5">
    <source>
        <dbReference type="SAM" id="Phobius"/>
    </source>
</evidence>
<dbReference type="InterPro" id="IPR000515">
    <property type="entry name" value="MetI-like"/>
</dbReference>
<protein>
    <submittedName>
        <fullName evidence="7">Unannotated protein</fullName>
    </submittedName>
</protein>
<accession>A0A6J7JSS0</accession>
<evidence type="ECO:0000259" key="6">
    <source>
        <dbReference type="PROSITE" id="PS50928"/>
    </source>
</evidence>
<feature type="domain" description="ABC transmembrane type-1" evidence="6">
    <location>
        <begin position="99"/>
        <end position="291"/>
    </location>
</feature>
<feature type="transmembrane region" description="Helical" evidence="5">
    <location>
        <begin position="164"/>
        <end position="182"/>
    </location>
</feature>
<evidence type="ECO:0000256" key="1">
    <source>
        <dbReference type="ARBA" id="ARBA00004141"/>
    </source>
</evidence>
<reference evidence="7" key="1">
    <citation type="submission" date="2020-05" db="EMBL/GenBank/DDBJ databases">
        <authorList>
            <person name="Chiriac C."/>
            <person name="Salcher M."/>
            <person name="Ghai R."/>
            <person name="Kavagutti S V."/>
        </authorList>
    </citation>
    <scope>NUCLEOTIDE SEQUENCE</scope>
</reference>
<feature type="transmembrane region" description="Helical" evidence="5">
    <location>
        <begin position="38"/>
        <end position="58"/>
    </location>
</feature>
<dbReference type="EMBL" id="CAFBNF010000128">
    <property type="protein sequence ID" value="CAB4946858.1"/>
    <property type="molecule type" value="Genomic_DNA"/>
</dbReference>
<evidence type="ECO:0000256" key="3">
    <source>
        <dbReference type="ARBA" id="ARBA00022989"/>
    </source>
</evidence>
<gene>
    <name evidence="7" type="ORF">UFOPK3773_01178</name>
</gene>
<sequence length="304" mass="32203">MVDIKPPHRTSASHLAWQRRRIGLSRGWSAYRRNRRGLIGLIVLVAFGVVAVLSPLLVSPDSIDPSSATGTPNSPPTAGYPLGTDSFGRSVLSLLIVGTRVSLTVGLAATAAAVFIGAVFGLLSGYYGGTAIDRVLGALIDWFLVIPWLVLAIVMAAILGPTLLNVIIVIAVTSWALTARVVRAQTLSVRGLPFVERARALGARDTAILTRHVVPSVFPVIFAQAVLTVAIAILSETTLSILGLGDPTSVSWGRTIEEAFSGGAMANGYWWWIVPPGLAVVCVTLAFTLCGYALEEVLDPRLRD</sequence>
<keyword evidence="2 5" id="KW-0812">Transmembrane</keyword>